<sequence length="627" mass="68964">MSQDLFAAFGNVNSEPPKTQPGHEKHPPFSFFDDFKLPDANQSPPQQPFTRGFGSSQPQKFHVADQNEDEDEFGDFEDAEHTSGAIITSEKASSNIWNDSFNTTTRPSSEPWTSPGAEDSQPNTILPHLQVKDSITSKSPPAKRNIIARDPNVLFDASDEEDLEDNFGDFEDPLKSSNVVAQRVPDLLGLDEPNNNMNSIPSEPQLRAQSILPPVASLLDLEALNLPSTPKQRPETKLPPVASLLDLEALNMSGPPSPSTRTNTTRRNPPTFIHFRQSSSLQLASRGRSQESSVWDSELSPPISPPGFTRSNIQPTIVAPTKQGEEPWDDFNAWDQPASPPLSSRPPVTKAPAESSSLSSVKPEEPWDDFNAWEQETPGPAANAPPSLTKSPQPLPTTKLQDSTPDELPPSNIPPPAVLLSLFSEIFTAAEVSFFKPTSSQPPAVRNQIYASPETVRYLEGLIAIATVCGRIIAGRKLRWKRDTLLSQSMRIGPACSGKNSGMKVTSIDKSETAKEDREVADVIRAWQAQVGRLKSALVEVKKAGASEMGHVPELGEVMPVRTAKEVEGGVPGFKACVFCGLKREERVAKVDFDVMDSFGEWWLEKQNMHRACRNFWEEHKESLRSK</sequence>
<feature type="region of interest" description="Disordered" evidence="1">
    <location>
        <begin position="250"/>
        <end position="413"/>
    </location>
</feature>
<dbReference type="EMBL" id="MU007053">
    <property type="protein sequence ID" value="KAF2428743.1"/>
    <property type="molecule type" value="Genomic_DNA"/>
</dbReference>
<dbReference type="Proteomes" id="UP000800235">
    <property type="component" value="Unassembled WGS sequence"/>
</dbReference>
<reference evidence="2" key="1">
    <citation type="journal article" date="2020" name="Stud. Mycol.">
        <title>101 Dothideomycetes genomes: a test case for predicting lifestyles and emergence of pathogens.</title>
        <authorList>
            <person name="Haridas S."/>
            <person name="Albert R."/>
            <person name="Binder M."/>
            <person name="Bloem J."/>
            <person name="Labutti K."/>
            <person name="Salamov A."/>
            <person name="Andreopoulos B."/>
            <person name="Baker S."/>
            <person name="Barry K."/>
            <person name="Bills G."/>
            <person name="Bluhm B."/>
            <person name="Cannon C."/>
            <person name="Castanera R."/>
            <person name="Culley D."/>
            <person name="Daum C."/>
            <person name="Ezra D."/>
            <person name="Gonzalez J."/>
            <person name="Henrissat B."/>
            <person name="Kuo A."/>
            <person name="Liang C."/>
            <person name="Lipzen A."/>
            <person name="Lutzoni F."/>
            <person name="Magnuson J."/>
            <person name="Mondo S."/>
            <person name="Nolan M."/>
            <person name="Ohm R."/>
            <person name="Pangilinan J."/>
            <person name="Park H.-J."/>
            <person name="Ramirez L."/>
            <person name="Alfaro M."/>
            <person name="Sun H."/>
            <person name="Tritt A."/>
            <person name="Yoshinaga Y."/>
            <person name="Zwiers L.-H."/>
            <person name="Turgeon B."/>
            <person name="Goodwin S."/>
            <person name="Spatafora J."/>
            <person name="Crous P."/>
            <person name="Grigoriev I."/>
        </authorList>
    </citation>
    <scope>NUCLEOTIDE SEQUENCE</scope>
    <source>
        <strain evidence="2">CBS 130266</strain>
    </source>
</reference>
<keyword evidence="3" id="KW-1185">Reference proteome</keyword>
<evidence type="ECO:0000313" key="2">
    <source>
        <dbReference type="EMBL" id="KAF2428743.1"/>
    </source>
</evidence>
<dbReference type="PANTHER" id="PTHR42084:SF1">
    <property type="entry name" value="SERINE_THREONINE-PROTEIN KINASE PPK6"/>
    <property type="match status" value="1"/>
</dbReference>
<protein>
    <submittedName>
        <fullName evidence="2">Uncharacterized protein</fullName>
    </submittedName>
</protein>
<evidence type="ECO:0000313" key="3">
    <source>
        <dbReference type="Proteomes" id="UP000800235"/>
    </source>
</evidence>
<feature type="compositionally biased region" description="Polar residues" evidence="1">
    <location>
        <begin position="386"/>
        <end position="403"/>
    </location>
</feature>
<comment type="caution">
    <text evidence="2">The sequence shown here is derived from an EMBL/GenBank/DDBJ whole genome shotgun (WGS) entry which is preliminary data.</text>
</comment>
<accession>A0A9P4NNR5</accession>
<proteinExistence type="predicted"/>
<organism evidence="2 3">
    <name type="scientific">Tothia fuscella</name>
    <dbReference type="NCBI Taxonomy" id="1048955"/>
    <lineage>
        <taxon>Eukaryota</taxon>
        <taxon>Fungi</taxon>
        <taxon>Dikarya</taxon>
        <taxon>Ascomycota</taxon>
        <taxon>Pezizomycotina</taxon>
        <taxon>Dothideomycetes</taxon>
        <taxon>Pleosporomycetidae</taxon>
        <taxon>Venturiales</taxon>
        <taxon>Cylindrosympodiaceae</taxon>
        <taxon>Tothia</taxon>
    </lineage>
</organism>
<feature type="compositionally biased region" description="Acidic residues" evidence="1">
    <location>
        <begin position="66"/>
        <end position="78"/>
    </location>
</feature>
<gene>
    <name evidence="2" type="ORF">EJ08DRAFT_698968</name>
</gene>
<dbReference type="AlphaFoldDB" id="A0A9P4NNR5"/>
<dbReference type="PANTHER" id="PTHR42084">
    <property type="entry name" value="YALI0E26631P"/>
    <property type="match status" value="1"/>
</dbReference>
<evidence type="ECO:0000256" key="1">
    <source>
        <dbReference type="SAM" id="MobiDB-lite"/>
    </source>
</evidence>
<dbReference type="OrthoDB" id="5420391at2759"/>
<feature type="compositionally biased region" description="Low complexity" evidence="1">
    <location>
        <begin position="259"/>
        <end position="271"/>
    </location>
</feature>
<feature type="compositionally biased region" description="Polar residues" evidence="1">
    <location>
        <begin position="90"/>
        <end position="112"/>
    </location>
</feature>
<feature type="compositionally biased region" description="Basic and acidic residues" evidence="1">
    <location>
        <begin position="21"/>
        <end position="37"/>
    </location>
</feature>
<name>A0A9P4NNR5_9PEZI</name>
<feature type="region of interest" description="Disordered" evidence="1">
    <location>
        <begin position="1"/>
        <end position="123"/>
    </location>
</feature>